<accession>A0A9W2XDW1</accession>
<evidence type="ECO:0000313" key="3">
    <source>
        <dbReference type="Proteomes" id="UP000515150"/>
    </source>
</evidence>
<dbReference type="GeneID" id="114845009"/>
<protein>
    <submittedName>
        <fullName evidence="4">Uncharacterized protein LOC114845009 isoform X1</fullName>
    </submittedName>
</protein>
<proteinExistence type="predicted"/>
<dbReference type="Pfam" id="PF00078">
    <property type="entry name" value="RVT_1"/>
    <property type="match status" value="1"/>
</dbReference>
<evidence type="ECO:0000259" key="2">
    <source>
        <dbReference type="Pfam" id="PF00078"/>
    </source>
</evidence>
<sequence>MPLVKARVMDELGHYAIQQAEDRMLAAREPTHLQFRRAGVGPKPPTQSPPQSCSSHRDSTRGQSGPLWVNAVRPMRTRGKHSPRREGRPERVEPEDPRSLRNPPGDAPAPRVGPTPIHSGMKEVTHECISIMEHVFNQSLKLRVVPRLWKTSCVVPVPKTTHPKDLNNFRPVALTPHLMKTLERLVLHQLRCMVSSAMDLLQFAYQSGIGVKDAIIFLLHRSLAHLGKPDSTVRILFFDFSSAFNTIQPALLRDKLESAGVDSYLTVDTGPPHKPSQVCEGLGLRVGHSDLQCGSPTGDCPGPLRLHPLHCRLQTQLIWLCSAEVL</sequence>
<reference evidence="4" key="1">
    <citation type="submission" date="2025-08" db="UniProtKB">
        <authorList>
            <consortium name="RefSeq"/>
        </authorList>
    </citation>
    <scope>IDENTIFICATION</scope>
</reference>
<feature type="compositionally biased region" description="Basic and acidic residues" evidence="1">
    <location>
        <begin position="84"/>
        <end position="99"/>
    </location>
</feature>
<evidence type="ECO:0000256" key="1">
    <source>
        <dbReference type="SAM" id="MobiDB-lite"/>
    </source>
</evidence>
<name>A0A9W2XDW1_BETSP</name>
<feature type="domain" description="Reverse transcriptase" evidence="2">
    <location>
        <begin position="161"/>
        <end position="265"/>
    </location>
</feature>
<dbReference type="OrthoDB" id="411173at2759"/>
<gene>
    <name evidence="4" type="primary">LOC114845009</name>
</gene>
<dbReference type="InterPro" id="IPR000477">
    <property type="entry name" value="RT_dom"/>
</dbReference>
<organism evidence="3 4">
    <name type="scientific">Betta splendens</name>
    <name type="common">Siamese fighting fish</name>
    <dbReference type="NCBI Taxonomy" id="158456"/>
    <lineage>
        <taxon>Eukaryota</taxon>
        <taxon>Metazoa</taxon>
        <taxon>Chordata</taxon>
        <taxon>Craniata</taxon>
        <taxon>Vertebrata</taxon>
        <taxon>Euteleostomi</taxon>
        <taxon>Actinopterygii</taxon>
        <taxon>Neopterygii</taxon>
        <taxon>Teleostei</taxon>
        <taxon>Neoteleostei</taxon>
        <taxon>Acanthomorphata</taxon>
        <taxon>Anabantaria</taxon>
        <taxon>Anabantiformes</taxon>
        <taxon>Anabantoidei</taxon>
        <taxon>Osphronemidae</taxon>
        <taxon>Betta</taxon>
    </lineage>
</organism>
<keyword evidence="3" id="KW-1185">Reference proteome</keyword>
<dbReference type="AlphaFoldDB" id="A0A9W2XDW1"/>
<dbReference type="Proteomes" id="UP000515150">
    <property type="component" value="Chromosome 17"/>
</dbReference>
<evidence type="ECO:0000313" key="4">
    <source>
        <dbReference type="RefSeq" id="XP_055359833.1"/>
    </source>
</evidence>
<feature type="region of interest" description="Disordered" evidence="1">
    <location>
        <begin position="36"/>
        <end position="119"/>
    </location>
</feature>
<dbReference type="PANTHER" id="PTHR47510:SF3">
    <property type="entry name" value="ENDO_EXONUCLEASE_PHOSPHATASE DOMAIN-CONTAINING PROTEIN"/>
    <property type="match status" value="1"/>
</dbReference>
<dbReference type="PANTHER" id="PTHR47510">
    <property type="entry name" value="REVERSE TRANSCRIPTASE DOMAIN-CONTAINING PROTEIN"/>
    <property type="match status" value="1"/>
</dbReference>
<dbReference type="RefSeq" id="XP_055359833.1">
    <property type="nucleotide sequence ID" value="XM_055503858.1"/>
</dbReference>